<evidence type="ECO:0000256" key="1">
    <source>
        <dbReference type="ARBA" id="ARBA00001968"/>
    </source>
</evidence>
<dbReference type="InterPro" id="IPR013551">
    <property type="entry name" value="YicC-like_C"/>
</dbReference>
<protein>
    <submittedName>
        <fullName evidence="8">YicC family protein</fullName>
    </submittedName>
</protein>
<dbReference type="Proteomes" id="UP000178797">
    <property type="component" value="Unassembled WGS sequence"/>
</dbReference>
<feature type="domain" description="Endoribonuclease YicC-like C-terminal" evidence="7">
    <location>
        <begin position="174"/>
        <end position="293"/>
    </location>
</feature>
<dbReference type="Pfam" id="PF03755">
    <property type="entry name" value="YicC-like_N"/>
    <property type="match status" value="1"/>
</dbReference>
<dbReference type="EMBL" id="MGDE01000171">
    <property type="protein sequence ID" value="OGL44668.1"/>
    <property type="molecule type" value="Genomic_DNA"/>
</dbReference>
<evidence type="ECO:0000313" key="9">
    <source>
        <dbReference type="Proteomes" id="UP000178797"/>
    </source>
</evidence>
<gene>
    <name evidence="8" type="ORF">A2W05_08135</name>
</gene>
<accession>A0A1F7RUA4</accession>
<dbReference type="NCBIfam" id="TIGR00255">
    <property type="entry name" value="YicC/YloC family endoribonuclease"/>
    <property type="match status" value="1"/>
</dbReference>
<evidence type="ECO:0000256" key="2">
    <source>
        <dbReference type="ARBA" id="ARBA00022722"/>
    </source>
</evidence>
<evidence type="ECO:0000259" key="7">
    <source>
        <dbReference type="Pfam" id="PF08340"/>
    </source>
</evidence>
<dbReference type="InterPro" id="IPR013527">
    <property type="entry name" value="YicC-like_N"/>
</dbReference>
<dbReference type="AlphaFoldDB" id="A0A1F7RUA4"/>
<evidence type="ECO:0000256" key="4">
    <source>
        <dbReference type="ARBA" id="ARBA00022801"/>
    </source>
</evidence>
<dbReference type="Pfam" id="PF08340">
    <property type="entry name" value="YicC-like_C"/>
    <property type="match status" value="1"/>
</dbReference>
<comment type="caution">
    <text evidence="8">The sequence shown here is derived from an EMBL/GenBank/DDBJ whole genome shotgun (WGS) entry which is preliminary data.</text>
</comment>
<reference evidence="8 9" key="1">
    <citation type="journal article" date="2016" name="Nat. Commun.">
        <title>Thousands of microbial genomes shed light on interconnected biogeochemical processes in an aquifer system.</title>
        <authorList>
            <person name="Anantharaman K."/>
            <person name="Brown C.T."/>
            <person name="Hug L.A."/>
            <person name="Sharon I."/>
            <person name="Castelle C.J."/>
            <person name="Probst A.J."/>
            <person name="Thomas B.C."/>
            <person name="Singh A."/>
            <person name="Wilkins M.J."/>
            <person name="Karaoz U."/>
            <person name="Brodie E.L."/>
            <person name="Williams K.H."/>
            <person name="Hubbard S.S."/>
            <person name="Banfield J.F."/>
        </authorList>
    </citation>
    <scope>NUCLEOTIDE SEQUENCE [LARGE SCALE GENOMIC DNA]</scope>
</reference>
<keyword evidence="4" id="KW-0378">Hydrolase</keyword>
<dbReference type="PANTHER" id="PTHR30636:SF3">
    <property type="entry name" value="UPF0701 PROTEIN YICC"/>
    <property type="match status" value="1"/>
</dbReference>
<dbReference type="InterPro" id="IPR005229">
    <property type="entry name" value="YicC/YloC-like"/>
</dbReference>
<dbReference type="PANTHER" id="PTHR30636">
    <property type="entry name" value="UPF0701 PROTEIN YICC"/>
    <property type="match status" value="1"/>
</dbReference>
<keyword evidence="2" id="KW-0540">Nuclease</keyword>
<evidence type="ECO:0000256" key="3">
    <source>
        <dbReference type="ARBA" id="ARBA00022759"/>
    </source>
</evidence>
<evidence type="ECO:0000256" key="5">
    <source>
        <dbReference type="ARBA" id="ARBA00035648"/>
    </source>
</evidence>
<keyword evidence="3" id="KW-0255">Endonuclease</keyword>
<dbReference type="GO" id="GO:0004521">
    <property type="term" value="F:RNA endonuclease activity"/>
    <property type="evidence" value="ECO:0007669"/>
    <property type="project" value="InterPro"/>
</dbReference>
<evidence type="ECO:0000313" key="8">
    <source>
        <dbReference type="EMBL" id="OGL44668.1"/>
    </source>
</evidence>
<name>A0A1F7RUA4_9BACT</name>
<comment type="similarity">
    <text evidence="5">Belongs to the YicC/YloC family.</text>
</comment>
<sequence>MLKSMTGFGQGEASDNRHKIKIEIRSINHRYMEISVKSSGMLKSFERKASEELKKNFSRGKFEFFLNLDYDTSEPLKEIEIDRKLAESYIKALKELKDTYSLSGEITVTDVAKQRDIFILKELQDDESCIERIFESALSQAINAIRESRISEGSIIEKDIKERVLDILKIIQQIDEKKESFLLAYKDKLLERIKKISSGIEIDTGKIEEQVVLFAEKSDITEEVLRAKTHLEKFLKLLEENEPVGRKMDFYIQEINREINTMSSKSSSVIVSEAAVIVKAELEKIREQVQNVE</sequence>
<organism evidence="8 9">
    <name type="scientific">Candidatus Schekmanbacteria bacterium RBG_16_38_10</name>
    <dbReference type="NCBI Taxonomy" id="1817879"/>
    <lineage>
        <taxon>Bacteria</taxon>
        <taxon>Candidatus Schekmaniibacteriota</taxon>
    </lineage>
</organism>
<proteinExistence type="inferred from homology"/>
<evidence type="ECO:0000259" key="6">
    <source>
        <dbReference type="Pfam" id="PF03755"/>
    </source>
</evidence>
<dbReference type="GO" id="GO:0016787">
    <property type="term" value="F:hydrolase activity"/>
    <property type="evidence" value="ECO:0007669"/>
    <property type="project" value="UniProtKB-KW"/>
</dbReference>
<feature type="domain" description="Endoribonuclease YicC-like N-terminal" evidence="6">
    <location>
        <begin position="2"/>
        <end position="157"/>
    </location>
</feature>
<comment type="cofactor">
    <cofactor evidence="1">
        <name>a divalent metal cation</name>
        <dbReference type="ChEBI" id="CHEBI:60240"/>
    </cofactor>
</comment>